<gene>
    <name evidence="8" type="primary">mobA</name>
    <name evidence="10" type="ORF">IAA47_02330</name>
</gene>
<keyword evidence="10" id="KW-0548">Nucleotidyltransferase</keyword>
<comment type="function">
    <text evidence="8">Transfers a GMP moiety from GTP to Mo-molybdopterin (Mo-MPT) cofactor (Moco or molybdenum cofactor) to form Mo-molybdopterin guanine dinucleotide (Mo-MGD) cofactor.</text>
</comment>
<dbReference type="PANTHER" id="PTHR19136">
    <property type="entry name" value="MOLYBDENUM COFACTOR GUANYLYLTRANSFERASE"/>
    <property type="match status" value="1"/>
</dbReference>
<dbReference type="HAMAP" id="MF_00316">
    <property type="entry name" value="MobA"/>
    <property type="match status" value="1"/>
</dbReference>
<feature type="binding site" evidence="8">
    <location>
        <position position="21"/>
    </location>
    <ligand>
        <name>GTP</name>
        <dbReference type="ChEBI" id="CHEBI:37565"/>
    </ligand>
</feature>
<dbReference type="InterPro" id="IPR013482">
    <property type="entry name" value="Molybde_CF_guanTrfase"/>
</dbReference>
<dbReference type="CDD" id="cd02503">
    <property type="entry name" value="MobA"/>
    <property type="match status" value="1"/>
</dbReference>
<evidence type="ECO:0000256" key="3">
    <source>
        <dbReference type="ARBA" id="ARBA00022723"/>
    </source>
</evidence>
<dbReference type="Proteomes" id="UP000724657">
    <property type="component" value="Unassembled WGS sequence"/>
</dbReference>
<comment type="subcellular location">
    <subcellularLocation>
        <location evidence="8">Cytoplasm</location>
    </subcellularLocation>
</comment>
<dbReference type="EC" id="2.7.7.77" evidence="8"/>
<dbReference type="Pfam" id="PF12804">
    <property type="entry name" value="NTP_transf_3"/>
    <property type="match status" value="1"/>
</dbReference>
<dbReference type="GO" id="GO:0061603">
    <property type="term" value="F:molybdenum cofactor guanylyltransferase activity"/>
    <property type="evidence" value="ECO:0007669"/>
    <property type="project" value="UniProtKB-EC"/>
</dbReference>
<dbReference type="GO" id="GO:0005737">
    <property type="term" value="C:cytoplasm"/>
    <property type="evidence" value="ECO:0007669"/>
    <property type="project" value="UniProtKB-SubCell"/>
</dbReference>
<evidence type="ECO:0000313" key="10">
    <source>
        <dbReference type="EMBL" id="MBU3841819.1"/>
    </source>
</evidence>
<keyword evidence="6 8" id="KW-0342">GTP-binding</keyword>
<keyword evidence="2 8" id="KW-0808">Transferase</keyword>
<keyword evidence="5 8" id="KW-0460">Magnesium</keyword>
<evidence type="ECO:0000256" key="7">
    <source>
        <dbReference type="ARBA" id="ARBA00023150"/>
    </source>
</evidence>
<dbReference type="GO" id="GO:0046872">
    <property type="term" value="F:metal ion binding"/>
    <property type="evidence" value="ECO:0007669"/>
    <property type="project" value="UniProtKB-KW"/>
</dbReference>
<reference evidence="10" key="1">
    <citation type="journal article" date="2021" name="PeerJ">
        <title>Extensive microbial diversity within the chicken gut microbiome revealed by metagenomics and culture.</title>
        <authorList>
            <person name="Gilroy R."/>
            <person name="Ravi A."/>
            <person name="Getino M."/>
            <person name="Pursley I."/>
            <person name="Horton D.L."/>
            <person name="Alikhan N.F."/>
            <person name="Baker D."/>
            <person name="Gharbi K."/>
            <person name="Hall N."/>
            <person name="Watson M."/>
            <person name="Adriaenssens E.M."/>
            <person name="Foster-Nyarko E."/>
            <person name="Jarju S."/>
            <person name="Secka A."/>
            <person name="Antonio M."/>
            <person name="Oren A."/>
            <person name="Chaudhuri R.R."/>
            <person name="La Ragione R."/>
            <person name="Hildebrand F."/>
            <person name="Pallen M.J."/>
        </authorList>
    </citation>
    <scope>NUCLEOTIDE SEQUENCE</scope>
    <source>
        <strain evidence="10">A6-441</strain>
    </source>
</reference>
<evidence type="ECO:0000259" key="9">
    <source>
        <dbReference type="Pfam" id="PF12804"/>
    </source>
</evidence>
<reference evidence="10" key="2">
    <citation type="submission" date="2021-04" db="EMBL/GenBank/DDBJ databases">
        <authorList>
            <person name="Gilroy R."/>
        </authorList>
    </citation>
    <scope>NUCLEOTIDE SEQUENCE</scope>
    <source>
        <strain evidence="10">A6-441</strain>
    </source>
</reference>
<evidence type="ECO:0000256" key="5">
    <source>
        <dbReference type="ARBA" id="ARBA00022842"/>
    </source>
</evidence>
<comment type="domain">
    <text evidence="8">The N-terminal domain determines nucleotide recognition and specific binding, while the C-terminal domain determines the specific binding to the target protein.</text>
</comment>
<comment type="cofactor">
    <cofactor evidence="8">
        <name>Mg(2+)</name>
        <dbReference type="ChEBI" id="CHEBI:18420"/>
    </cofactor>
</comment>
<keyword evidence="3 8" id="KW-0479">Metal-binding</keyword>
<evidence type="ECO:0000313" key="11">
    <source>
        <dbReference type="Proteomes" id="UP000724657"/>
    </source>
</evidence>
<comment type="caution">
    <text evidence="10">The sequence shown here is derived from an EMBL/GenBank/DDBJ whole genome shotgun (WGS) entry which is preliminary data.</text>
</comment>
<keyword evidence="1 8" id="KW-0963">Cytoplasm</keyword>
<proteinExistence type="inferred from homology"/>
<dbReference type="InterPro" id="IPR025877">
    <property type="entry name" value="MobA-like_NTP_Trfase"/>
</dbReference>
<dbReference type="Gene3D" id="3.90.550.10">
    <property type="entry name" value="Spore Coat Polysaccharide Biosynthesis Protein SpsA, Chain A"/>
    <property type="match status" value="1"/>
</dbReference>
<organism evidence="10 11">
    <name type="scientific">Candidatus Fusobacterium pullicola</name>
    <dbReference type="NCBI Taxonomy" id="2838601"/>
    <lineage>
        <taxon>Bacteria</taxon>
        <taxon>Fusobacteriati</taxon>
        <taxon>Fusobacteriota</taxon>
        <taxon>Fusobacteriia</taxon>
        <taxon>Fusobacteriales</taxon>
        <taxon>Fusobacteriaceae</taxon>
        <taxon>Fusobacterium</taxon>
    </lineage>
</organism>
<keyword evidence="7 8" id="KW-0501">Molybdenum cofactor biosynthesis</keyword>
<dbReference type="GO" id="GO:0005525">
    <property type="term" value="F:GTP binding"/>
    <property type="evidence" value="ECO:0007669"/>
    <property type="project" value="UniProtKB-UniRule"/>
</dbReference>
<dbReference type="SUPFAM" id="SSF53448">
    <property type="entry name" value="Nucleotide-diphospho-sugar transferases"/>
    <property type="match status" value="1"/>
</dbReference>
<feature type="binding site" evidence="8">
    <location>
        <position position="63"/>
    </location>
    <ligand>
        <name>GTP</name>
        <dbReference type="ChEBI" id="CHEBI:37565"/>
    </ligand>
</feature>
<feature type="domain" description="MobA-like NTP transferase" evidence="9">
    <location>
        <begin position="6"/>
        <end position="154"/>
    </location>
</feature>
<evidence type="ECO:0000256" key="1">
    <source>
        <dbReference type="ARBA" id="ARBA00022490"/>
    </source>
</evidence>
<evidence type="ECO:0000256" key="2">
    <source>
        <dbReference type="ARBA" id="ARBA00022679"/>
    </source>
</evidence>
<feature type="binding site" evidence="8">
    <location>
        <begin position="8"/>
        <end position="10"/>
    </location>
    <ligand>
        <name>GTP</name>
        <dbReference type="ChEBI" id="CHEBI:37565"/>
    </ligand>
</feature>
<protein>
    <recommendedName>
        <fullName evidence="8">Probable molybdenum cofactor guanylyltransferase</fullName>
        <shortName evidence="8">MoCo guanylyltransferase</shortName>
        <ecNumber evidence="8">2.7.7.77</ecNumber>
    </recommendedName>
    <alternativeName>
        <fullName evidence="8">GTP:molybdopterin guanylyltransferase</fullName>
    </alternativeName>
    <alternativeName>
        <fullName evidence="8">Mo-MPT guanylyltransferase</fullName>
    </alternativeName>
    <alternativeName>
        <fullName evidence="8">Molybdopterin guanylyltransferase</fullName>
    </alternativeName>
    <alternativeName>
        <fullName evidence="8">Molybdopterin-guanine dinucleotide synthase</fullName>
        <shortName evidence="8">MGD synthase</shortName>
    </alternativeName>
</protein>
<dbReference type="InterPro" id="IPR029044">
    <property type="entry name" value="Nucleotide-diphossugar_trans"/>
</dbReference>
<comment type="similarity">
    <text evidence="8">Belongs to the MobA family.</text>
</comment>
<dbReference type="EMBL" id="JAHLFN010000018">
    <property type="protein sequence ID" value="MBU3841819.1"/>
    <property type="molecule type" value="Genomic_DNA"/>
</dbReference>
<evidence type="ECO:0000256" key="6">
    <source>
        <dbReference type="ARBA" id="ARBA00023134"/>
    </source>
</evidence>
<dbReference type="PANTHER" id="PTHR19136:SF81">
    <property type="entry name" value="MOLYBDENUM COFACTOR GUANYLYLTRANSFERASE"/>
    <property type="match status" value="1"/>
</dbReference>
<dbReference type="GO" id="GO:0006777">
    <property type="term" value="P:Mo-molybdopterin cofactor biosynthetic process"/>
    <property type="evidence" value="ECO:0007669"/>
    <property type="project" value="UniProtKB-KW"/>
</dbReference>
<sequence>MNRGILILAGGKGSRMGYCQKGELLFNSSTFLDTLIENFKNEKIYISTKKEYCSDKNVNYIYDENINYTPFEAIIHTLEICSEDILFIIGCDMPFMNKEIFIKLLENLKNYNGVILFDNNNLSYPLGALYTKKLLPKLRKMKEEKNYKLQDIFKNNNCLKLSMNELKISEKYFININTPEDYEKYIKRG</sequence>
<feature type="binding site" evidence="8">
    <location>
        <position position="92"/>
    </location>
    <ligand>
        <name>GTP</name>
        <dbReference type="ChEBI" id="CHEBI:37565"/>
    </ligand>
</feature>
<accession>A0A9E2KYQ0</accession>
<comment type="caution">
    <text evidence="8">Lacks conserved residue(s) required for the propagation of feature annotation.</text>
</comment>
<evidence type="ECO:0000256" key="4">
    <source>
        <dbReference type="ARBA" id="ARBA00022741"/>
    </source>
</evidence>
<comment type="catalytic activity">
    <reaction evidence="8">
        <text>Mo-molybdopterin + GTP + H(+) = Mo-molybdopterin guanine dinucleotide + diphosphate</text>
        <dbReference type="Rhea" id="RHEA:34243"/>
        <dbReference type="ChEBI" id="CHEBI:15378"/>
        <dbReference type="ChEBI" id="CHEBI:33019"/>
        <dbReference type="ChEBI" id="CHEBI:37565"/>
        <dbReference type="ChEBI" id="CHEBI:71302"/>
        <dbReference type="ChEBI" id="CHEBI:71310"/>
        <dbReference type="EC" id="2.7.7.77"/>
    </reaction>
</comment>
<feature type="binding site" evidence="8">
    <location>
        <position position="92"/>
    </location>
    <ligand>
        <name>Mg(2+)</name>
        <dbReference type="ChEBI" id="CHEBI:18420"/>
    </ligand>
</feature>
<evidence type="ECO:0000256" key="8">
    <source>
        <dbReference type="HAMAP-Rule" id="MF_00316"/>
    </source>
</evidence>
<keyword evidence="4 8" id="KW-0547">Nucleotide-binding</keyword>
<name>A0A9E2KYQ0_9FUSO</name>
<dbReference type="AlphaFoldDB" id="A0A9E2KYQ0"/>